<evidence type="ECO:0000256" key="5">
    <source>
        <dbReference type="SAM" id="Coils"/>
    </source>
</evidence>
<gene>
    <name evidence="8" type="ORF">EVOR1521_LOCUS19671</name>
</gene>
<dbReference type="AlphaFoldDB" id="A0AA36IX78"/>
<dbReference type="PROSITE" id="PS50054">
    <property type="entry name" value="TYR_PHOSPHATASE_DUAL"/>
    <property type="match status" value="1"/>
</dbReference>
<evidence type="ECO:0000256" key="4">
    <source>
        <dbReference type="ARBA" id="ARBA00022912"/>
    </source>
</evidence>
<reference evidence="8" key="1">
    <citation type="submission" date="2023-08" db="EMBL/GenBank/DDBJ databases">
        <authorList>
            <person name="Chen Y."/>
            <person name="Shah S."/>
            <person name="Dougan E. K."/>
            <person name="Thang M."/>
            <person name="Chan C."/>
        </authorList>
    </citation>
    <scope>NUCLEOTIDE SEQUENCE</scope>
</reference>
<evidence type="ECO:0000259" key="6">
    <source>
        <dbReference type="PROSITE" id="PS50054"/>
    </source>
</evidence>
<protein>
    <recommendedName>
        <fullName evidence="2">protein-tyrosine-phosphatase</fullName>
        <ecNumber evidence="2">3.1.3.48</ecNumber>
    </recommendedName>
</protein>
<dbReference type="GO" id="GO:0008330">
    <property type="term" value="F:protein tyrosine/threonine phosphatase activity"/>
    <property type="evidence" value="ECO:0007669"/>
    <property type="project" value="TreeGrafter"/>
</dbReference>
<evidence type="ECO:0000256" key="3">
    <source>
        <dbReference type="ARBA" id="ARBA00022801"/>
    </source>
</evidence>
<evidence type="ECO:0000256" key="1">
    <source>
        <dbReference type="ARBA" id="ARBA00008601"/>
    </source>
</evidence>
<dbReference type="SMART" id="SM00404">
    <property type="entry name" value="PTPc_motif"/>
    <property type="match status" value="1"/>
</dbReference>
<dbReference type="GO" id="GO:0017017">
    <property type="term" value="F:MAP kinase tyrosine/serine/threonine phosphatase activity"/>
    <property type="evidence" value="ECO:0007669"/>
    <property type="project" value="TreeGrafter"/>
</dbReference>
<comment type="similarity">
    <text evidence="1">Belongs to the protein-tyrosine phosphatase family. Non-receptor class dual specificity subfamily.</text>
</comment>
<dbReference type="Pfam" id="PF00782">
    <property type="entry name" value="DSPc"/>
    <property type="match status" value="1"/>
</dbReference>
<organism evidence="8 9">
    <name type="scientific">Effrenium voratum</name>
    <dbReference type="NCBI Taxonomy" id="2562239"/>
    <lineage>
        <taxon>Eukaryota</taxon>
        <taxon>Sar</taxon>
        <taxon>Alveolata</taxon>
        <taxon>Dinophyceae</taxon>
        <taxon>Suessiales</taxon>
        <taxon>Symbiodiniaceae</taxon>
        <taxon>Effrenium</taxon>
    </lineage>
</organism>
<dbReference type="GO" id="GO:0043409">
    <property type="term" value="P:negative regulation of MAPK cascade"/>
    <property type="evidence" value="ECO:0007669"/>
    <property type="project" value="TreeGrafter"/>
</dbReference>
<dbReference type="InterPro" id="IPR020422">
    <property type="entry name" value="TYR_PHOSPHATASE_DUAL_dom"/>
</dbReference>
<feature type="domain" description="Tyrosine specific protein phosphatases" evidence="7">
    <location>
        <begin position="81"/>
        <end position="144"/>
    </location>
</feature>
<dbReference type="EC" id="3.1.3.48" evidence="2"/>
<feature type="coiled-coil region" evidence="5">
    <location>
        <begin position="184"/>
        <end position="211"/>
    </location>
</feature>
<evidence type="ECO:0000313" key="8">
    <source>
        <dbReference type="EMBL" id="CAJ1395204.1"/>
    </source>
</evidence>
<proteinExistence type="inferred from homology"/>
<accession>A0AA36IX78</accession>
<dbReference type="InterPro" id="IPR029021">
    <property type="entry name" value="Prot-tyrosine_phosphatase-like"/>
</dbReference>
<dbReference type="GO" id="GO:0033550">
    <property type="term" value="F:MAP kinase tyrosine phosphatase activity"/>
    <property type="evidence" value="ECO:0007669"/>
    <property type="project" value="TreeGrafter"/>
</dbReference>
<dbReference type="InterPro" id="IPR000340">
    <property type="entry name" value="Dual-sp_phosphatase_cat-dom"/>
</dbReference>
<dbReference type="Proteomes" id="UP001178507">
    <property type="component" value="Unassembled WGS sequence"/>
</dbReference>
<dbReference type="PROSITE" id="PS50056">
    <property type="entry name" value="TYR_PHOSPHATASE_2"/>
    <property type="match status" value="1"/>
</dbReference>
<dbReference type="PANTHER" id="PTHR10159">
    <property type="entry name" value="DUAL SPECIFICITY PROTEIN PHOSPHATASE"/>
    <property type="match status" value="1"/>
</dbReference>
<evidence type="ECO:0000256" key="2">
    <source>
        <dbReference type="ARBA" id="ARBA00013064"/>
    </source>
</evidence>
<dbReference type="GO" id="GO:0005737">
    <property type="term" value="C:cytoplasm"/>
    <property type="evidence" value="ECO:0007669"/>
    <property type="project" value="TreeGrafter"/>
</dbReference>
<name>A0AA36IX78_9DINO</name>
<dbReference type="EMBL" id="CAUJNA010003079">
    <property type="protein sequence ID" value="CAJ1395204.1"/>
    <property type="molecule type" value="Genomic_DNA"/>
</dbReference>
<evidence type="ECO:0000313" key="9">
    <source>
        <dbReference type="Proteomes" id="UP001178507"/>
    </source>
</evidence>
<keyword evidence="9" id="KW-1185">Reference proteome</keyword>
<dbReference type="InterPro" id="IPR003595">
    <property type="entry name" value="Tyr_Pase_cat"/>
</dbReference>
<dbReference type="Gene3D" id="3.90.190.10">
    <property type="entry name" value="Protein tyrosine phosphatase superfamily"/>
    <property type="match status" value="1"/>
</dbReference>
<keyword evidence="5" id="KW-0175">Coiled coil</keyword>
<dbReference type="SUPFAM" id="SSF52799">
    <property type="entry name" value="(Phosphotyrosine protein) phosphatases II"/>
    <property type="match status" value="1"/>
</dbReference>
<dbReference type="PANTHER" id="PTHR10159:SF519">
    <property type="entry name" value="DUAL SPECIFICITY PROTEIN PHOSPHATASE MPK3"/>
    <property type="match status" value="1"/>
</dbReference>
<sequence>MSKLDGAEVAPGLWVGGLAFAEDWRSLERLGVVRVLTVGTRLQPHLAWAADCNLTIKCYEIEDHPCADLLGTLPSALREIDKVMKQRKEAKKAESPDAGCGVLVHCASGISRSVSVCMAWLMLRKKLSSEEALREVRKSRPQALPNHGFLQSLRLLEKEGDLKAAHKLWQKSNDISKDSRDRCVAKLRDRADKATEQAARLEERLQRAADSELKRVVRRLRRLLQDIEKLKPRTTIDDNVAYSIRRTTAEKVTHLLSIWEPRVQYASEGHADQTEIMDSVSDSWSADEDIEEVEEIPSCEMRFFKKVAVAL</sequence>
<evidence type="ECO:0000259" key="7">
    <source>
        <dbReference type="PROSITE" id="PS50056"/>
    </source>
</evidence>
<keyword evidence="4" id="KW-0904">Protein phosphatase</keyword>
<dbReference type="InterPro" id="IPR000387">
    <property type="entry name" value="Tyr_Pase_dom"/>
</dbReference>
<dbReference type="CDD" id="cd14498">
    <property type="entry name" value="DSP"/>
    <property type="match status" value="1"/>
</dbReference>
<keyword evidence="3" id="KW-0378">Hydrolase</keyword>
<comment type="caution">
    <text evidence="8">The sequence shown here is derived from an EMBL/GenBank/DDBJ whole genome shotgun (WGS) entry which is preliminary data.</text>
</comment>
<dbReference type="SMART" id="SM00195">
    <property type="entry name" value="DSPc"/>
    <property type="match status" value="1"/>
</dbReference>
<feature type="domain" description="Tyrosine-protein phosphatase" evidence="6">
    <location>
        <begin position="4"/>
        <end position="162"/>
    </location>
</feature>